<protein>
    <submittedName>
        <fullName evidence="2">Uncharacterized protein</fullName>
    </submittedName>
</protein>
<comment type="caution">
    <text evidence="2">The sequence shown here is derived from an EMBL/GenBank/DDBJ whole genome shotgun (WGS) entry which is preliminary data.</text>
</comment>
<name>A0A9P0YGX8_CUSEU</name>
<feature type="region of interest" description="Disordered" evidence="1">
    <location>
        <begin position="21"/>
        <end position="43"/>
    </location>
</feature>
<sequence>MQVPSFCQQYVCRWQPSSDDTFTNGHKDKEREEKSTAAAEPEAGEIVQCLTRNTSSKYEFVNSELETNIFKHILLENIPSMTQGVWTEDLSPQIEATTQVRKLWSIERSPPIDEHKCDLINNKHHIVFVSSTGNEDQY</sequence>
<dbReference type="EMBL" id="CAMAPE010000002">
    <property type="protein sequence ID" value="CAH9054317.1"/>
    <property type="molecule type" value="Genomic_DNA"/>
</dbReference>
<dbReference type="Proteomes" id="UP001152484">
    <property type="component" value="Unassembled WGS sequence"/>
</dbReference>
<dbReference type="OrthoDB" id="1913111at2759"/>
<evidence type="ECO:0000256" key="1">
    <source>
        <dbReference type="SAM" id="MobiDB-lite"/>
    </source>
</evidence>
<reference evidence="2" key="1">
    <citation type="submission" date="2022-07" db="EMBL/GenBank/DDBJ databases">
        <authorList>
            <person name="Macas J."/>
            <person name="Novak P."/>
            <person name="Neumann P."/>
        </authorList>
    </citation>
    <scope>NUCLEOTIDE SEQUENCE</scope>
</reference>
<feature type="compositionally biased region" description="Basic and acidic residues" evidence="1">
    <location>
        <begin position="25"/>
        <end position="35"/>
    </location>
</feature>
<evidence type="ECO:0000313" key="2">
    <source>
        <dbReference type="EMBL" id="CAH9054317.1"/>
    </source>
</evidence>
<keyword evidence="3" id="KW-1185">Reference proteome</keyword>
<dbReference type="AlphaFoldDB" id="A0A9P0YGX8"/>
<evidence type="ECO:0000313" key="3">
    <source>
        <dbReference type="Proteomes" id="UP001152484"/>
    </source>
</evidence>
<organism evidence="2 3">
    <name type="scientific">Cuscuta europaea</name>
    <name type="common">European dodder</name>
    <dbReference type="NCBI Taxonomy" id="41803"/>
    <lineage>
        <taxon>Eukaryota</taxon>
        <taxon>Viridiplantae</taxon>
        <taxon>Streptophyta</taxon>
        <taxon>Embryophyta</taxon>
        <taxon>Tracheophyta</taxon>
        <taxon>Spermatophyta</taxon>
        <taxon>Magnoliopsida</taxon>
        <taxon>eudicotyledons</taxon>
        <taxon>Gunneridae</taxon>
        <taxon>Pentapetalae</taxon>
        <taxon>asterids</taxon>
        <taxon>lamiids</taxon>
        <taxon>Solanales</taxon>
        <taxon>Convolvulaceae</taxon>
        <taxon>Cuscuteae</taxon>
        <taxon>Cuscuta</taxon>
        <taxon>Cuscuta subgen. Cuscuta</taxon>
    </lineage>
</organism>
<proteinExistence type="predicted"/>
<accession>A0A9P0YGX8</accession>
<gene>
    <name evidence="2" type="ORF">CEURO_LOCUS632</name>
</gene>